<dbReference type="PROSITE" id="PS50943">
    <property type="entry name" value="HTH_CROC1"/>
    <property type="match status" value="1"/>
</dbReference>
<feature type="domain" description="HTH cro/C1-type" evidence="1">
    <location>
        <begin position="80"/>
        <end position="133"/>
    </location>
</feature>
<organism evidence="2 3">
    <name type="scientific">Silvanigrella paludirubra</name>
    <dbReference type="NCBI Taxonomy" id="2499159"/>
    <lineage>
        <taxon>Bacteria</taxon>
        <taxon>Pseudomonadati</taxon>
        <taxon>Bdellovibrionota</taxon>
        <taxon>Oligoflexia</taxon>
        <taxon>Silvanigrellales</taxon>
        <taxon>Silvanigrellaceae</taxon>
        <taxon>Silvanigrella</taxon>
    </lineage>
</organism>
<dbReference type="RefSeq" id="WP_153420527.1">
    <property type="nucleotide sequence ID" value="NZ_WFLM01000003.1"/>
</dbReference>
<dbReference type="OrthoDB" id="5308537at2"/>
<dbReference type="InterPro" id="IPR001387">
    <property type="entry name" value="Cro/C1-type_HTH"/>
</dbReference>
<accession>A0A6N6VTC7</accession>
<comment type="caution">
    <text evidence="2">The sequence shown here is derived from an EMBL/GenBank/DDBJ whole genome shotgun (WGS) entry which is preliminary data.</text>
</comment>
<reference evidence="2 3" key="1">
    <citation type="submission" date="2019-10" db="EMBL/GenBank/DDBJ databases">
        <title>New species of Slilvanegrellaceae.</title>
        <authorList>
            <person name="Pitt A."/>
            <person name="Hahn M.W."/>
        </authorList>
    </citation>
    <scope>NUCLEOTIDE SEQUENCE [LARGE SCALE GENOMIC DNA]</scope>
    <source>
        <strain evidence="2 3">SP-Ram-0.45-NSY-1</strain>
    </source>
</reference>
<evidence type="ECO:0000313" key="3">
    <source>
        <dbReference type="Proteomes" id="UP000437748"/>
    </source>
</evidence>
<dbReference type="Pfam" id="PF12844">
    <property type="entry name" value="HTH_19"/>
    <property type="match status" value="1"/>
</dbReference>
<name>A0A6N6VTC7_9BACT</name>
<keyword evidence="3" id="KW-1185">Reference proteome</keyword>
<dbReference type="SMART" id="SM00530">
    <property type="entry name" value="HTH_XRE"/>
    <property type="match status" value="1"/>
</dbReference>
<gene>
    <name evidence="2" type="ORF">GCL60_09745</name>
</gene>
<dbReference type="Proteomes" id="UP000437748">
    <property type="component" value="Unassembled WGS sequence"/>
</dbReference>
<dbReference type="Gene3D" id="1.10.260.40">
    <property type="entry name" value="lambda repressor-like DNA-binding domains"/>
    <property type="match status" value="1"/>
</dbReference>
<protein>
    <submittedName>
        <fullName evidence="2">Helix-turn-helix domain-containing protein</fullName>
    </submittedName>
</protein>
<evidence type="ECO:0000313" key="2">
    <source>
        <dbReference type="EMBL" id="KAB8039128.1"/>
    </source>
</evidence>
<dbReference type="GO" id="GO:0003677">
    <property type="term" value="F:DNA binding"/>
    <property type="evidence" value="ECO:0007669"/>
    <property type="project" value="InterPro"/>
</dbReference>
<evidence type="ECO:0000259" key="1">
    <source>
        <dbReference type="PROSITE" id="PS50943"/>
    </source>
</evidence>
<dbReference type="EMBL" id="WFLM01000003">
    <property type="protein sequence ID" value="KAB8039128.1"/>
    <property type="molecule type" value="Genomic_DNA"/>
</dbReference>
<dbReference type="InterPro" id="IPR010982">
    <property type="entry name" value="Lambda_DNA-bd_dom_sf"/>
</dbReference>
<dbReference type="SUPFAM" id="SSF47413">
    <property type="entry name" value="lambda repressor-like DNA-binding domains"/>
    <property type="match status" value="1"/>
</dbReference>
<proteinExistence type="predicted"/>
<dbReference type="AlphaFoldDB" id="A0A6N6VTC7"/>
<sequence>MNLTGKYRESNGNWLGSMSELGIIQIGKTQNELFDNLIKDIDAIINTHDEKEKPYQIKINEDKTFNLKFLEHKIFSSFIFKALRRNEKISQSKVASRLDVVRSSYSQYEERKKDPTITKFCEIMESFGYECEISFKKTSSL</sequence>
<dbReference type="CDD" id="cd00093">
    <property type="entry name" value="HTH_XRE"/>
    <property type="match status" value="1"/>
</dbReference>